<dbReference type="AlphaFoldDB" id="A0A1G5QRP7"/>
<evidence type="ECO:0000313" key="2">
    <source>
        <dbReference type="EMBL" id="SCZ64437.1"/>
    </source>
</evidence>
<accession>A0A1G5QRP7</accession>
<keyword evidence="1" id="KW-0732">Signal</keyword>
<dbReference type="RefSeq" id="WP_090218611.1">
    <property type="nucleotide sequence ID" value="NZ_FMWG01000005.1"/>
</dbReference>
<protein>
    <recommendedName>
        <fullName evidence="4">Beta-barrel assembly machine subunit BamF</fullName>
    </recommendedName>
</protein>
<organism evidence="2 3">
    <name type="scientific">Epibacterium ulvae</name>
    <dbReference type="NCBI Taxonomy" id="1156985"/>
    <lineage>
        <taxon>Bacteria</taxon>
        <taxon>Pseudomonadati</taxon>
        <taxon>Pseudomonadota</taxon>
        <taxon>Alphaproteobacteria</taxon>
        <taxon>Rhodobacterales</taxon>
        <taxon>Roseobacteraceae</taxon>
        <taxon>Epibacterium</taxon>
    </lineage>
</organism>
<sequence length="90" mass="9268">MSRPLRVICTGLFAAGALAACSNVPELDDQISPALRDADFPTLLPLDTALNATGLPNVTPAAEGKAVQDDLAARAARLRARAAALNSVEN</sequence>
<feature type="chain" id="PRO_5011522898" description="Beta-barrel assembly machine subunit BamF" evidence="1">
    <location>
        <begin position="20"/>
        <end position="90"/>
    </location>
</feature>
<proteinExistence type="predicted"/>
<dbReference type="PROSITE" id="PS51257">
    <property type="entry name" value="PROKAR_LIPOPROTEIN"/>
    <property type="match status" value="1"/>
</dbReference>
<evidence type="ECO:0008006" key="4">
    <source>
        <dbReference type="Google" id="ProtNLM"/>
    </source>
</evidence>
<reference evidence="2 3" key="1">
    <citation type="submission" date="2016-10" db="EMBL/GenBank/DDBJ databases">
        <authorList>
            <person name="de Groot N.N."/>
        </authorList>
    </citation>
    <scope>NUCLEOTIDE SEQUENCE [LARGE SCALE GENOMIC DNA]</scope>
    <source>
        <strain evidence="2 3">U95</strain>
    </source>
</reference>
<dbReference type="Proteomes" id="UP000198767">
    <property type="component" value="Unassembled WGS sequence"/>
</dbReference>
<evidence type="ECO:0000313" key="3">
    <source>
        <dbReference type="Proteomes" id="UP000198767"/>
    </source>
</evidence>
<dbReference type="EMBL" id="FMWG01000005">
    <property type="protein sequence ID" value="SCZ64437.1"/>
    <property type="molecule type" value="Genomic_DNA"/>
</dbReference>
<feature type="signal peptide" evidence="1">
    <location>
        <begin position="1"/>
        <end position="19"/>
    </location>
</feature>
<evidence type="ECO:0000256" key="1">
    <source>
        <dbReference type="SAM" id="SignalP"/>
    </source>
</evidence>
<gene>
    <name evidence="2" type="ORF">SAMN04488118_105241</name>
</gene>
<dbReference type="OrthoDB" id="7872359at2"/>
<keyword evidence="3" id="KW-1185">Reference proteome</keyword>
<dbReference type="STRING" id="1156985.SAMN04488118_105241"/>
<name>A0A1G5QRP7_9RHOB</name>